<name>A0A1F5PGY4_9BACT</name>
<dbReference type="CDD" id="cd06445">
    <property type="entry name" value="ATase"/>
    <property type="match status" value="1"/>
</dbReference>
<dbReference type="AlphaFoldDB" id="A0A1F5PGY4"/>
<proteinExistence type="predicted"/>
<evidence type="ECO:0000313" key="3">
    <source>
        <dbReference type="EMBL" id="OGE89181.1"/>
    </source>
</evidence>
<dbReference type="Gene3D" id="1.10.10.10">
    <property type="entry name" value="Winged helix-like DNA-binding domain superfamily/Winged helix DNA-binding domain"/>
    <property type="match status" value="1"/>
</dbReference>
<evidence type="ECO:0000259" key="2">
    <source>
        <dbReference type="Pfam" id="PF01035"/>
    </source>
</evidence>
<reference evidence="3 4" key="1">
    <citation type="journal article" date="2016" name="Nat. Commun.">
        <title>Thousands of microbial genomes shed light on interconnected biogeochemical processes in an aquifer system.</title>
        <authorList>
            <person name="Anantharaman K."/>
            <person name="Brown C.T."/>
            <person name="Hug L.A."/>
            <person name="Sharon I."/>
            <person name="Castelle C.J."/>
            <person name="Probst A.J."/>
            <person name="Thomas B.C."/>
            <person name="Singh A."/>
            <person name="Wilkins M.J."/>
            <person name="Karaoz U."/>
            <person name="Brodie E.L."/>
            <person name="Williams K.H."/>
            <person name="Hubbard S.S."/>
            <person name="Banfield J.F."/>
        </authorList>
    </citation>
    <scope>NUCLEOTIDE SEQUENCE [LARGE SCALE GENOMIC DNA]</scope>
</reference>
<accession>A0A1F5PGY4</accession>
<dbReference type="SUPFAM" id="SSF46767">
    <property type="entry name" value="Methylated DNA-protein cysteine methyltransferase, C-terminal domain"/>
    <property type="match status" value="1"/>
</dbReference>
<evidence type="ECO:0000256" key="1">
    <source>
        <dbReference type="ARBA" id="ARBA00022763"/>
    </source>
</evidence>
<dbReference type="InterPro" id="IPR036217">
    <property type="entry name" value="MethylDNA_cys_MeTrfase_DNAb"/>
</dbReference>
<dbReference type="PANTHER" id="PTHR42942">
    <property type="entry name" value="6-O-METHYLGUANINE DNA METHYLTRANSFERASE"/>
    <property type="match status" value="1"/>
</dbReference>
<feature type="domain" description="Methylated-DNA-[protein]-cysteine S-methyltransferase DNA binding" evidence="2">
    <location>
        <begin position="6"/>
        <end position="85"/>
    </location>
</feature>
<sequence>MFTFDQFITQVKRVPRGRVATYGQIAALAGAPRAARMVGWALHQLGSEIDSVPWHRVVNREGRISTTCMDHPADYQAHLLRQEKVAVSEQGSNHFIDLKKYLWRPLVKN</sequence>
<dbReference type="PANTHER" id="PTHR42942:SF1">
    <property type="entry name" value="ALKYLTRANSFERASE-LIKE PROTEIN 1"/>
    <property type="match status" value="1"/>
</dbReference>
<comment type="caution">
    <text evidence="3">The sequence shown here is derived from an EMBL/GenBank/DDBJ whole genome shotgun (WGS) entry which is preliminary data.</text>
</comment>
<organism evidence="3 4">
    <name type="scientific">Candidatus Doudnabacteria bacterium RIFCSPHIGHO2_01_FULL_50_11</name>
    <dbReference type="NCBI Taxonomy" id="1817828"/>
    <lineage>
        <taxon>Bacteria</taxon>
        <taxon>Candidatus Doudnaibacteriota</taxon>
    </lineage>
</organism>
<protein>
    <recommendedName>
        <fullName evidence="2">Methylated-DNA-[protein]-cysteine S-methyltransferase DNA binding domain-containing protein</fullName>
    </recommendedName>
</protein>
<dbReference type="Proteomes" id="UP000178377">
    <property type="component" value="Unassembled WGS sequence"/>
</dbReference>
<dbReference type="GO" id="GO:0003824">
    <property type="term" value="F:catalytic activity"/>
    <property type="evidence" value="ECO:0007669"/>
    <property type="project" value="InterPro"/>
</dbReference>
<keyword evidence="1" id="KW-0227">DNA damage</keyword>
<dbReference type="InterPro" id="IPR014048">
    <property type="entry name" value="MethylDNA_cys_MeTrfase_DNA-bd"/>
</dbReference>
<dbReference type="STRING" id="1817828.A2722_00385"/>
<gene>
    <name evidence="3" type="ORF">A2722_00385</name>
</gene>
<dbReference type="InterPro" id="IPR052520">
    <property type="entry name" value="ATL_DNA_repair"/>
</dbReference>
<dbReference type="Pfam" id="PF01035">
    <property type="entry name" value="DNA_binding_1"/>
    <property type="match status" value="1"/>
</dbReference>
<dbReference type="GO" id="GO:0006281">
    <property type="term" value="P:DNA repair"/>
    <property type="evidence" value="ECO:0007669"/>
    <property type="project" value="InterPro"/>
</dbReference>
<dbReference type="InterPro" id="IPR036388">
    <property type="entry name" value="WH-like_DNA-bd_sf"/>
</dbReference>
<dbReference type="EMBL" id="MFEO01000026">
    <property type="protein sequence ID" value="OGE89181.1"/>
    <property type="molecule type" value="Genomic_DNA"/>
</dbReference>
<evidence type="ECO:0000313" key="4">
    <source>
        <dbReference type="Proteomes" id="UP000178377"/>
    </source>
</evidence>